<dbReference type="EMBL" id="CP034550">
    <property type="protein sequence ID" value="QFZ16889.1"/>
    <property type="molecule type" value="Genomic_DNA"/>
</dbReference>
<name>A0A5Q0GSD5_SACSY</name>
<dbReference type="KEGG" id="ssyi:EKG83_04865"/>
<protein>
    <submittedName>
        <fullName evidence="1">Uncharacterized protein</fullName>
    </submittedName>
</protein>
<accession>A0A5Q0GSD5</accession>
<keyword evidence="2" id="KW-1185">Reference proteome</keyword>
<gene>
    <name evidence="1" type="ORF">EKG83_04865</name>
</gene>
<dbReference type="Proteomes" id="UP000325787">
    <property type="component" value="Chromosome"/>
</dbReference>
<organism evidence="1 2">
    <name type="scientific">Saccharothrix syringae</name>
    <name type="common">Nocardiopsis syringae</name>
    <dbReference type="NCBI Taxonomy" id="103733"/>
    <lineage>
        <taxon>Bacteria</taxon>
        <taxon>Bacillati</taxon>
        <taxon>Actinomycetota</taxon>
        <taxon>Actinomycetes</taxon>
        <taxon>Pseudonocardiales</taxon>
        <taxon>Pseudonocardiaceae</taxon>
        <taxon>Saccharothrix</taxon>
    </lineage>
</organism>
<sequence>MADVTFLGQAEPVDEYGRALYAVSRSVLRALLDQLGHDDLVDLNCDRKDVTLRQLAKVARLHRDKGMRGDGFEWAVHEAIVGGEPRVTERIADVLRRVSPRSFKTIDMPTSLMFGHERSRYLGFTDAVVDNASGDAVLLPDGQGHPFKFGAWVPIAAEGVAAEPRLLDRIKKVWKTDIFLSDGNKQRFAAATIKSNWHQLEDGKGLRIGIVPEARDLNHLERRFNTLHLAVLPDPDGFMGLFNDGYEAVAGAILSIGRHDKAPYYLKPSAKAQRIQAQLEKYPTVPVVELEHALNEAAQQGLIEVQRKLLSVEAPEWLHINETRAPVIAPKPKFRRL</sequence>
<dbReference type="OrthoDB" id="4760905at2"/>
<proteinExistence type="predicted"/>
<dbReference type="AlphaFoldDB" id="A0A5Q0GSD5"/>
<evidence type="ECO:0000313" key="2">
    <source>
        <dbReference type="Proteomes" id="UP000325787"/>
    </source>
</evidence>
<dbReference type="RefSeq" id="WP_153277879.1">
    <property type="nucleotide sequence ID" value="NZ_CP034550.1"/>
</dbReference>
<reference evidence="2" key="1">
    <citation type="journal article" date="2021" name="Curr. Microbiol.">
        <title>Complete genome of nocamycin-producing strain Saccharothrix syringae NRRL B-16468 reveals the biosynthetic potential for secondary metabolites.</title>
        <authorList>
            <person name="Mo X."/>
            <person name="Yang S."/>
        </authorList>
    </citation>
    <scope>NUCLEOTIDE SEQUENCE [LARGE SCALE GENOMIC DNA]</scope>
    <source>
        <strain evidence="2">ATCC 51364 / DSM 43886 / JCM 6844 / KCTC 9398 / NBRC 14523 / NRRL B-16468 / INA 2240</strain>
    </source>
</reference>
<evidence type="ECO:0000313" key="1">
    <source>
        <dbReference type="EMBL" id="QFZ16889.1"/>
    </source>
</evidence>